<keyword evidence="2" id="KW-1185">Reference proteome</keyword>
<evidence type="ECO:0000313" key="2">
    <source>
        <dbReference type="Proteomes" id="UP000799771"/>
    </source>
</evidence>
<reference evidence="1" key="1">
    <citation type="journal article" date="2020" name="Stud. Mycol.">
        <title>101 Dothideomycetes genomes: a test case for predicting lifestyles and emergence of pathogens.</title>
        <authorList>
            <person name="Haridas S."/>
            <person name="Albert R."/>
            <person name="Binder M."/>
            <person name="Bloem J."/>
            <person name="Labutti K."/>
            <person name="Salamov A."/>
            <person name="Andreopoulos B."/>
            <person name="Baker S."/>
            <person name="Barry K."/>
            <person name="Bills G."/>
            <person name="Bluhm B."/>
            <person name="Cannon C."/>
            <person name="Castanera R."/>
            <person name="Culley D."/>
            <person name="Daum C."/>
            <person name="Ezra D."/>
            <person name="Gonzalez J."/>
            <person name="Henrissat B."/>
            <person name="Kuo A."/>
            <person name="Liang C."/>
            <person name="Lipzen A."/>
            <person name="Lutzoni F."/>
            <person name="Magnuson J."/>
            <person name="Mondo S."/>
            <person name="Nolan M."/>
            <person name="Ohm R."/>
            <person name="Pangilinan J."/>
            <person name="Park H.-J."/>
            <person name="Ramirez L."/>
            <person name="Alfaro M."/>
            <person name="Sun H."/>
            <person name="Tritt A."/>
            <person name="Yoshinaga Y."/>
            <person name="Zwiers L.-H."/>
            <person name="Turgeon B."/>
            <person name="Goodwin S."/>
            <person name="Spatafora J."/>
            <person name="Crous P."/>
            <person name="Grigoriev I."/>
        </authorList>
    </citation>
    <scope>NUCLEOTIDE SEQUENCE</scope>
    <source>
        <strain evidence="1">CBS 119687</strain>
    </source>
</reference>
<dbReference type="EMBL" id="ML977518">
    <property type="protein sequence ID" value="KAF2124668.1"/>
    <property type="molecule type" value="Genomic_DNA"/>
</dbReference>
<gene>
    <name evidence="1" type="ORF">P153DRAFT_124358</name>
</gene>
<dbReference type="Proteomes" id="UP000799771">
    <property type="component" value="Unassembled WGS sequence"/>
</dbReference>
<organism evidence="1 2">
    <name type="scientific">Dothidotthia symphoricarpi CBS 119687</name>
    <dbReference type="NCBI Taxonomy" id="1392245"/>
    <lineage>
        <taxon>Eukaryota</taxon>
        <taxon>Fungi</taxon>
        <taxon>Dikarya</taxon>
        <taxon>Ascomycota</taxon>
        <taxon>Pezizomycotina</taxon>
        <taxon>Dothideomycetes</taxon>
        <taxon>Pleosporomycetidae</taxon>
        <taxon>Pleosporales</taxon>
        <taxon>Dothidotthiaceae</taxon>
        <taxon>Dothidotthia</taxon>
    </lineage>
</organism>
<proteinExistence type="predicted"/>
<accession>A0A6A6A1S3</accession>
<protein>
    <submittedName>
        <fullName evidence="1">Uncharacterized protein</fullName>
    </submittedName>
</protein>
<name>A0A6A6A1S3_9PLEO</name>
<dbReference type="GeneID" id="54402434"/>
<dbReference type="RefSeq" id="XP_033519061.1">
    <property type="nucleotide sequence ID" value="XM_033662002.1"/>
</dbReference>
<sequence length="92" mass="9669">MRCGHGAGGSASAVQLCLPTASLSREPTLFFTEQIITTGWYVCDEGFRETHLSRTYFRTSWLTATAISTSCGCGVGTMGSGTDAYTGGCVRG</sequence>
<dbReference type="AlphaFoldDB" id="A0A6A6A1S3"/>
<evidence type="ECO:0000313" key="1">
    <source>
        <dbReference type="EMBL" id="KAF2124668.1"/>
    </source>
</evidence>